<evidence type="ECO:0000313" key="2">
    <source>
        <dbReference type="Proteomes" id="UP001056120"/>
    </source>
</evidence>
<gene>
    <name evidence="1" type="ORF">L1987_68677</name>
</gene>
<protein>
    <submittedName>
        <fullName evidence="1">Uncharacterized protein</fullName>
    </submittedName>
</protein>
<reference evidence="1 2" key="2">
    <citation type="journal article" date="2022" name="Mol. Ecol. Resour.">
        <title>The genomes of chicory, endive, great burdock and yacon provide insights into Asteraceae paleo-polyploidization history and plant inulin production.</title>
        <authorList>
            <person name="Fan W."/>
            <person name="Wang S."/>
            <person name="Wang H."/>
            <person name="Wang A."/>
            <person name="Jiang F."/>
            <person name="Liu H."/>
            <person name="Zhao H."/>
            <person name="Xu D."/>
            <person name="Zhang Y."/>
        </authorList>
    </citation>
    <scope>NUCLEOTIDE SEQUENCE [LARGE SCALE GENOMIC DNA]</scope>
    <source>
        <strain evidence="2">cv. Yunnan</strain>
        <tissue evidence="1">Leaves</tissue>
    </source>
</reference>
<evidence type="ECO:0000313" key="1">
    <source>
        <dbReference type="EMBL" id="KAI3717209.1"/>
    </source>
</evidence>
<dbReference type="Proteomes" id="UP001056120">
    <property type="component" value="Linkage Group LG23"/>
</dbReference>
<organism evidence="1 2">
    <name type="scientific">Smallanthus sonchifolius</name>
    <dbReference type="NCBI Taxonomy" id="185202"/>
    <lineage>
        <taxon>Eukaryota</taxon>
        <taxon>Viridiplantae</taxon>
        <taxon>Streptophyta</taxon>
        <taxon>Embryophyta</taxon>
        <taxon>Tracheophyta</taxon>
        <taxon>Spermatophyta</taxon>
        <taxon>Magnoliopsida</taxon>
        <taxon>eudicotyledons</taxon>
        <taxon>Gunneridae</taxon>
        <taxon>Pentapetalae</taxon>
        <taxon>asterids</taxon>
        <taxon>campanulids</taxon>
        <taxon>Asterales</taxon>
        <taxon>Asteraceae</taxon>
        <taxon>Asteroideae</taxon>
        <taxon>Heliantheae alliance</taxon>
        <taxon>Millerieae</taxon>
        <taxon>Smallanthus</taxon>
    </lineage>
</organism>
<dbReference type="EMBL" id="CM042040">
    <property type="protein sequence ID" value="KAI3717209.1"/>
    <property type="molecule type" value="Genomic_DNA"/>
</dbReference>
<accession>A0ACB9B3W6</accession>
<sequence>MSDVNGLPPFIAKTYEMVNDPLTDHIVSWSHNNRSFVVWNPPEFCGELLPRFFKHNNFSSFIRQLNTYGFKKNDPEQWEFVNEDFIRGKPHLLKNIHRKKPVHSHSIQNLNTNGASSSSSPITESERIQYKKEIYRLRYEKQSLSLQLQTHQKEQQDIELASHALTTRLKIVGEHQKDILRLLDNTLHKSAQVFDTNGRKRRFSSEINDQVSSFDVLIDDVLTIDALLALDLELVERLESSVMFWEGVMTGDNENHEAPIDVETGATEYVTAASCEVYKPVVNTNEEPRVEPVSGNDGFWEQFMTENPGGSVAENAGGSMAENDGRGLGQYGKFWWNMTSVNSFAERT</sequence>
<comment type="caution">
    <text evidence="1">The sequence shown here is derived from an EMBL/GenBank/DDBJ whole genome shotgun (WGS) entry which is preliminary data.</text>
</comment>
<reference evidence="2" key="1">
    <citation type="journal article" date="2022" name="Mol. Ecol. Resour.">
        <title>The genomes of chicory, endive, great burdock and yacon provide insights into Asteraceae palaeo-polyploidization history and plant inulin production.</title>
        <authorList>
            <person name="Fan W."/>
            <person name="Wang S."/>
            <person name="Wang H."/>
            <person name="Wang A."/>
            <person name="Jiang F."/>
            <person name="Liu H."/>
            <person name="Zhao H."/>
            <person name="Xu D."/>
            <person name="Zhang Y."/>
        </authorList>
    </citation>
    <scope>NUCLEOTIDE SEQUENCE [LARGE SCALE GENOMIC DNA]</scope>
    <source>
        <strain evidence="2">cv. Yunnan</strain>
    </source>
</reference>
<keyword evidence="2" id="KW-1185">Reference proteome</keyword>
<name>A0ACB9B3W6_9ASTR</name>
<proteinExistence type="predicted"/>